<name>A0A7W6NAL8_9HYPH</name>
<dbReference type="EMBL" id="JACIEW010000001">
    <property type="protein sequence ID" value="MBB4051058.1"/>
    <property type="molecule type" value="Genomic_DNA"/>
</dbReference>
<reference evidence="1 2" key="1">
    <citation type="submission" date="2020-08" db="EMBL/GenBank/DDBJ databases">
        <title>Genomic Encyclopedia of Type Strains, Phase IV (KMG-IV): sequencing the most valuable type-strain genomes for metagenomic binning, comparative biology and taxonomic classification.</title>
        <authorList>
            <person name="Goeker M."/>
        </authorList>
    </citation>
    <scope>NUCLEOTIDE SEQUENCE [LARGE SCALE GENOMIC DNA]</scope>
    <source>
        <strain evidence="1 2">DSM 23447</strain>
    </source>
</reference>
<keyword evidence="2" id="KW-1185">Reference proteome</keyword>
<proteinExistence type="predicted"/>
<dbReference type="RefSeq" id="WP_183309789.1">
    <property type="nucleotide sequence ID" value="NZ_JACIEW010000001.1"/>
</dbReference>
<organism evidence="1 2">
    <name type="scientific">Devosia subaequoris</name>
    <dbReference type="NCBI Taxonomy" id="395930"/>
    <lineage>
        <taxon>Bacteria</taxon>
        <taxon>Pseudomonadati</taxon>
        <taxon>Pseudomonadota</taxon>
        <taxon>Alphaproteobacteria</taxon>
        <taxon>Hyphomicrobiales</taxon>
        <taxon>Devosiaceae</taxon>
        <taxon>Devosia</taxon>
    </lineage>
</organism>
<protein>
    <submittedName>
        <fullName evidence="1">Uncharacterized protein</fullName>
    </submittedName>
</protein>
<dbReference type="AlphaFoldDB" id="A0A7W6NAL8"/>
<dbReference type="Proteomes" id="UP000547011">
    <property type="component" value="Unassembled WGS sequence"/>
</dbReference>
<comment type="caution">
    <text evidence="1">The sequence shown here is derived from an EMBL/GenBank/DDBJ whole genome shotgun (WGS) entry which is preliminary data.</text>
</comment>
<evidence type="ECO:0000313" key="2">
    <source>
        <dbReference type="Proteomes" id="UP000547011"/>
    </source>
</evidence>
<accession>A0A7W6NAL8</accession>
<evidence type="ECO:0000313" key="1">
    <source>
        <dbReference type="EMBL" id="MBB4051058.1"/>
    </source>
</evidence>
<gene>
    <name evidence="1" type="ORF">GGR20_000676</name>
</gene>
<sequence length="216" mass="24346">MTSRVQALNAVVTGDLIYGLRNDGRTDLLLVYDANASNFWARNIPNESTYKFGRDGEGRRIEDERQCTIVSTAALPPEQYQVAIALDRRMGSTPEYPDSRLTEDEIQLILTHARFFEERLLPGTEALVKRGQKLRAVGSMLTLEWDPFNATENPSSVFEYDDHVSDLLALLDTHASKNEVARFLRMIAGLRNRPPHVLERADAAAASLVQLRESWS</sequence>